<dbReference type="InterPro" id="IPR027417">
    <property type="entry name" value="P-loop_NTPase"/>
</dbReference>
<sequence length="521" mass="58476">MSQSGNLPEGVPAPNRSLGYGIIRWAQRYIVQPDGDHSGEPWRFTPEQIRFILWMFSIDDQGKWLYSDACLRRAKGWGKTPLLAALCIIEFIGPCRFSHFDENGMPVAKTVPLPLVQIAATSIDQCGQTLDMLRGMLAESPAEAEYGLDIGKHLIQFNDGRPGKIVPVTASSRGLEGGRPTFVIMDETHHWVDSNQGTYVFETLDRNVHKPGNPGSRWVQTTNAYNPLENSVAQRIHEALLSGSQRYLYDCIEAQADIDLSDDEAVAQGLRDAYGDSWWADIEGLVETVQSPLTPPGVAYRFYLNNIQENADGWMSKAAWEACLDEKDPVRPGEQIAVGFDGSIRGDSTGLVGARLRDGKLFLLGLWERPEHVKSDDDWEVDVLSVEAAVRRAFETYKVEWMYCDPPYWQDAIGRWAIEYGDDIVYEYWTNKPTRMVNATERMHSAVMVGDLKHDGDPKITQHVLNCVTREVPQGLLVCKNTPRSKRKIDLAVCSILAYEARADAIADGRLNRRRGRVVGF</sequence>
<evidence type="ECO:0000313" key="2">
    <source>
        <dbReference type="Proteomes" id="UP001218629"/>
    </source>
</evidence>
<reference evidence="1 2" key="1">
    <citation type="submission" date="2022-03" db="EMBL/GenBank/DDBJ databases">
        <title>Streptomyces yunnanensis P86,complete genome.</title>
        <authorList>
            <person name="Chen S."/>
            <person name="Zhang Q."/>
        </authorList>
    </citation>
    <scope>NUCLEOTIDE SEQUENCE [LARGE SCALE GENOMIC DNA]</scope>
    <source>
        <strain evidence="1 2">P86</strain>
    </source>
</reference>
<name>A0ABY8A1D2_9ACTN</name>
<protein>
    <submittedName>
        <fullName evidence="1">Phage terminase family protein</fullName>
    </submittedName>
</protein>
<dbReference type="Gene3D" id="3.40.50.300">
    <property type="entry name" value="P-loop containing nucleotide triphosphate hydrolases"/>
    <property type="match status" value="1"/>
</dbReference>
<proteinExistence type="predicted"/>
<dbReference type="EMBL" id="CP095749">
    <property type="protein sequence ID" value="WEB38754.1"/>
    <property type="molecule type" value="Genomic_DNA"/>
</dbReference>
<keyword evidence="2" id="KW-1185">Reference proteome</keyword>
<accession>A0ABY8A1D2</accession>
<gene>
    <name evidence="1" type="ORF">MOV08_05175</name>
</gene>
<dbReference type="RefSeq" id="WP_275306515.1">
    <property type="nucleotide sequence ID" value="NZ_CP095749.1"/>
</dbReference>
<dbReference type="Proteomes" id="UP001218629">
    <property type="component" value="Chromosome"/>
</dbReference>
<organism evidence="1 2">
    <name type="scientific">Streptomyces yunnanensis</name>
    <dbReference type="NCBI Taxonomy" id="156453"/>
    <lineage>
        <taxon>Bacteria</taxon>
        <taxon>Bacillati</taxon>
        <taxon>Actinomycetota</taxon>
        <taxon>Actinomycetes</taxon>
        <taxon>Kitasatosporales</taxon>
        <taxon>Streptomycetaceae</taxon>
        <taxon>Streptomyces</taxon>
    </lineage>
</organism>
<evidence type="ECO:0000313" key="1">
    <source>
        <dbReference type="EMBL" id="WEB38754.1"/>
    </source>
</evidence>